<dbReference type="InterPro" id="IPR028941">
    <property type="entry name" value="WHIM2_dom"/>
</dbReference>
<sequence length="1105" mass="123261">MPTINKKGRSKQPSGKSGGVAQRPSKRKNRQFFDPHRQRFQLQDLLLSPDYILSTIFRKDGPALGVEFDSPPCEQDTFVLMISALCTFFLLILYSFSCSVKVSEPGFLDYQVCNQKSPPVRKHGIGKGLMTVWRVTNPDGGDVPTGVDFCERALSHKSAFMSQKPPVQKKKKRGQGQHVMVEHHKVDKLKQPRKGKCELALEGGKCQEDLDQFAILVDDEELELRELQAGPNPLMCSAHFATSGLHGCSLCKDLLAKFPSRSVSMKQPLSHPWVSAPELVKKLFKIFHFLCTYGATINTCSFTLDEFAEAFYEKDSLLLGKVNVALLELLLSDLEAELSSGASTHMNKNCKFLGLLHSAEHQDSVLKFWKRSVNSLTWTEILCQVLVAAGFSSKQGTAPKEAFSKEVTLMTKYGLSPGTLKGELFTILSLQGNNGMRVSDLSKCPPIVELNLGETADEVELLICSMLSSDITLFEKISSSTYRLRNNFVMKESDDDESDSENFGSVDDDSGGSSKYSSGDDSGSDSGASKPSRVKRKHRVKSKNNMLTVYNEIDESYSGEIWLLGLMEGEYSELSIEEKLNALLALIDLVSAGSSIRIEDQVASIAECVPNFNHTGSGAKIKRSMAKQQNFSRSFGGHAGQTLSRNDVNTSSASQPVDSRVAISKMCGKEKSSGRRKDAKEREVQEYLHPMQSIFLGSDRRYNRYWLFLGPCNAYDPGHKRIYFESSEDGHWEVIDTEEALCTLLSALDRRGTREAQLLSSLEKREMFLCRSMTRMADDTAVSLPTQSDQSEPNISREDSSSAVSDVDNLCLAEIQNGLAASTDATVLQTGKNGEQKNLNWSRIQAFDAWIWSSYYSDLNAVKHSKRSYLDSLARCEHCHDLYWRDEKHCKICHTTFELDFDLEERYVIHVATCRERTNTVSCPKHKILSSQLQSLKSAIYQIELVLPEDALGVAWKKSAHNLWVKRLRRSSTLTELRQVLADFVSALSENWLYQCIVDSGSSSGMDDIVAAFSTMPQTSSAVALWLVKLDTLIAPHLGMVHLDKEKGLCTRAKGRDKAFIAIGKEEEITAIVLGLKEEHQLVGFFEPNFSLIPFLTNNYVEGTE</sequence>
<evidence type="ECO:0000313" key="6">
    <source>
        <dbReference type="EMBL" id="KAK3025527.1"/>
    </source>
</evidence>
<feature type="domain" description="DDT" evidence="5">
    <location>
        <begin position="277"/>
        <end position="336"/>
    </location>
</feature>
<feature type="region of interest" description="Disordered" evidence="3">
    <location>
        <begin position="493"/>
        <end position="540"/>
    </location>
</feature>
<evidence type="ECO:0000256" key="3">
    <source>
        <dbReference type="SAM" id="MobiDB-lite"/>
    </source>
</evidence>
<dbReference type="PANTHER" id="PTHR36968">
    <property type="entry name" value="HOMEOBOX-DDT DOMAIN PROTEIN RLT2"/>
    <property type="match status" value="1"/>
</dbReference>
<feature type="compositionally biased region" description="Polar residues" evidence="3">
    <location>
        <begin position="641"/>
        <end position="657"/>
    </location>
</feature>
<feature type="compositionally biased region" description="Acidic residues" evidence="3">
    <location>
        <begin position="493"/>
        <end position="510"/>
    </location>
</feature>
<accession>A0AA88WDF5</accession>
<feature type="region of interest" description="Disordered" evidence="3">
    <location>
        <begin position="636"/>
        <end position="657"/>
    </location>
</feature>
<dbReference type="PROSITE" id="PS50827">
    <property type="entry name" value="DDT"/>
    <property type="match status" value="1"/>
</dbReference>
<dbReference type="SMART" id="SM00571">
    <property type="entry name" value="DDT"/>
    <property type="match status" value="1"/>
</dbReference>
<dbReference type="AlphaFoldDB" id="A0AA88WDF5"/>
<keyword evidence="4" id="KW-0812">Transmembrane</keyword>
<evidence type="ECO:0000313" key="7">
    <source>
        <dbReference type="Proteomes" id="UP001188597"/>
    </source>
</evidence>
<keyword evidence="7" id="KW-1185">Reference proteome</keyword>
<dbReference type="GO" id="GO:0006357">
    <property type="term" value="P:regulation of transcription by RNA polymerase II"/>
    <property type="evidence" value="ECO:0007669"/>
    <property type="project" value="InterPro"/>
</dbReference>
<name>A0AA88WDF5_9ASTE</name>
<dbReference type="InterPro" id="IPR018501">
    <property type="entry name" value="DDT_dom"/>
</dbReference>
<evidence type="ECO:0000256" key="4">
    <source>
        <dbReference type="SAM" id="Phobius"/>
    </source>
</evidence>
<dbReference type="Pfam" id="PF15613">
    <property type="entry name" value="WSD"/>
    <property type="match status" value="1"/>
</dbReference>
<comment type="caution">
    <text evidence="6">The sequence shown here is derived from an EMBL/GenBank/DDBJ whole genome shotgun (WGS) entry which is preliminary data.</text>
</comment>
<keyword evidence="2" id="KW-0539">Nucleus</keyword>
<dbReference type="Pfam" id="PF02791">
    <property type="entry name" value="DDT"/>
    <property type="match status" value="1"/>
</dbReference>
<evidence type="ECO:0000256" key="2">
    <source>
        <dbReference type="ARBA" id="ARBA00023242"/>
    </source>
</evidence>
<feature type="compositionally biased region" description="Basic residues" evidence="3">
    <location>
        <begin position="1"/>
        <end position="10"/>
    </location>
</feature>
<dbReference type="PANTHER" id="PTHR36968:SF8">
    <property type="entry name" value="HOMEOBOX-DDT DOMAIN PROTEIN RLT3 ISOFORM X1"/>
    <property type="match status" value="1"/>
</dbReference>
<organism evidence="6 7">
    <name type="scientific">Escallonia herrerae</name>
    <dbReference type="NCBI Taxonomy" id="1293975"/>
    <lineage>
        <taxon>Eukaryota</taxon>
        <taxon>Viridiplantae</taxon>
        <taxon>Streptophyta</taxon>
        <taxon>Embryophyta</taxon>
        <taxon>Tracheophyta</taxon>
        <taxon>Spermatophyta</taxon>
        <taxon>Magnoliopsida</taxon>
        <taxon>eudicotyledons</taxon>
        <taxon>Gunneridae</taxon>
        <taxon>Pentapetalae</taxon>
        <taxon>asterids</taxon>
        <taxon>campanulids</taxon>
        <taxon>Escalloniales</taxon>
        <taxon>Escalloniaceae</taxon>
        <taxon>Escallonia</taxon>
    </lineage>
</organism>
<evidence type="ECO:0000256" key="1">
    <source>
        <dbReference type="ARBA" id="ARBA00004123"/>
    </source>
</evidence>
<dbReference type="GO" id="GO:0005634">
    <property type="term" value="C:nucleus"/>
    <property type="evidence" value="ECO:0007669"/>
    <property type="project" value="UniProtKB-SubCell"/>
</dbReference>
<reference evidence="6" key="1">
    <citation type="submission" date="2022-12" db="EMBL/GenBank/DDBJ databases">
        <title>Draft genome assemblies for two species of Escallonia (Escalloniales).</title>
        <authorList>
            <person name="Chanderbali A."/>
            <person name="Dervinis C."/>
            <person name="Anghel I."/>
            <person name="Soltis D."/>
            <person name="Soltis P."/>
            <person name="Zapata F."/>
        </authorList>
    </citation>
    <scope>NUCLEOTIDE SEQUENCE</scope>
    <source>
        <strain evidence="6">UCBG64.0493</strain>
        <tissue evidence="6">Leaf</tissue>
    </source>
</reference>
<keyword evidence="4" id="KW-0472">Membrane</keyword>
<dbReference type="InterPro" id="IPR028942">
    <property type="entry name" value="WHIM1_dom"/>
</dbReference>
<dbReference type="EMBL" id="JAVXUP010000544">
    <property type="protein sequence ID" value="KAK3025527.1"/>
    <property type="molecule type" value="Genomic_DNA"/>
</dbReference>
<feature type="compositionally biased region" description="Polar residues" evidence="3">
    <location>
        <begin position="783"/>
        <end position="794"/>
    </location>
</feature>
<evidence type="ECO:0000259" key="5">
    <source>
        <dbReference type="PROSITE" id="PS50827"/>
    </source>
</evidence>
<keyword evidence="4" id="KW-1133">Transmembrane helix</keyword>
<dbReference type="Pfam" id="PF15612">
    <property type="entry name" value="WHIM1"/>
    <property type="match status" value="1"/>
</dbReference>
<feature type="transmembrane region" description="Helical" evidence="4">
    <location>
        <begin position="78"/>
        <end position="96"/>
    </location>
</feature>
<feature type="region of interest" description="Disordered" evidence="3">
    <location>
        <begin position="1"/>
        <end position="28"/>
    </location>
</feature>
<comment type="subcellular location">
    <subcellularLocation>
        <location evidence="1">Nucleus</location>
    </subcellularLocation>
</comment>
<feature type="region of interest" description="Disordered" evidence="3">
    <location>
        <begin position="782"/>
        <end position="802"/>
    </location>
</feature>
<protein>
    <recommendedName>
        <fullName evidence="5">DDT domain-containing protein</fullName>
    </recommendedName>
</protein>
<dbReference type="Proteomes" id="UP001188597">
    <property type="component" value="Unassembled WGS sequence"/>
</dbReference>
<proteinExistence type="predicted"/>
<gene>
    <name evidence="6" type="ORF">RJ639_041519</name>
</gene>
<dbReference type="InterPro" id="IPR044977">
    <property type="entry name" value="RLT1-3"/>
</dbReference>
<feature type="compositionally biased region" description="Low complexity" evidence="3">
    <location>
        <begin position="511"/>
        <end position="531"/>
    </location>
</feature>